<feature type="domain" description="Penicillin-binding protein transpeptidase" evidence="10">
    <location>
        <begin position="363"/>
        <end position="635"/>
    </location>
</feature>
<dbReference type="PANTHER" id="PTHR30627">
    <property type="entry name" value="PEPTIDOGLYCAN D,D-TRANSPEPTIDASE"/>
    <property type="match status" value="1"/>
</dbReference>
<evidence type="ECO:0000256" key="2">
    <source>
        <dbReference type="ARBA" id="ARBA00007171"/>
    </source>
</evidence>
<dbReference type="InterPro" id="IPR036138">
    <property type="entry name" value="PBP_dimer_sf"/>
</dbReference>
<dbReference type="GO" id="GO:0071555">
    <property type="term" value="P:cell wall organization"/>
    <property type="evidence" value="ECO:0007669"/>
    <property type="project" value="TreeGrafter"/>
</dbReference>
<keyword evidence="13" id="KW-1185">Reference proteome</keyword>
<comment type="catalytic activity">
    <reaction evidence="9">
        <text>a beta-lactam + H2O = a substituted beta-amino acid</text>
        <dbReference type="Rhea" id="RHEA:20401"/>
        <dbReference type="ChEBI" id="CHEBI:15377"/>
        <dbReference type="ChEBI" id="CHEBI:35627"/>
        <dbReference type="ChEBI" id="CHEBI:140347"/>
        <dbReference type="EC" id="3.5.2.6"/>
    </reaction>
</comment>
<dbReference type="InterPro" id="IPR050515">
    <property type="entry name" value="Beta-lactam/transpept"/>
</dbReference>
<dbReference type="EMBL" id="CP035495">
    <property type="protein sequence ID" value="QAY64884.1"/>
    <property type="molecule type" value="Genomic_DNA"/>
</dbReference>
<dbReference type="PROSITE" id="PS00337">
    <property type="entry name" value="BETA_LACTAMASE_D"/>
    <property type="match status" value="1"/>
</dbReference>
<feature type="domain" description="Penicillin-binding protein dimerisation" evidence="11">
    <location>
        <begin position="153"/>
        <end position="314"/>
    </location>
</feature>
<dbReference type="EC" id="3.5.2.6" evidence="4 9"/>
<dbReference type="OrthoDB" id="5241017at2"/>
<proteinExistence type="inferred from homology"/>
<keyword evidence="8 9" id="KW-0046">Antibiotic resistance</keyword>
<evidence type="ECO:0000259" key="11">
    <source>
        <dbReference type="Pfam" id="PF03717"/>
    </source>
</evidence>
<evidence type="ECO:0000256" key="3">
    <source>
        <dbReference type="ARBA" id="ARBA00007898"/>
    </source>
</evidence>
<protein>
    <recommendedName>
        <fullName evidence="4 9">Beta-lactamase</fullName>
        <ecNumber evidence="4 9">3.5.2.6</ecNumber>
    </recommendedName>
</protein>
<dbReference type="GO" id="GO:0071972">
    <property type="term" value="F:peptidoglycan L,D-transpeptidase activity"/>
    <property type="evidence" value="ECO:0007669"/>
    <property type="project" value="TreeGrafter"/>
</dbReference>
<dbReference type="GO" id="GO:0046677">
    <property type="term" value="P:response to antibiotic"/>
    <property type="evidence" value="ECO:0007669"/>
    <property type="project" value="UniProtKB-UniRule"/>
</dbReference>
<dbReference type="Gene3D" id="3.40.710.10">
    <property type="entry name" value="DD-peptidase/beta-lactamase superfamily"/>
    <property type="match status" value="1"/>
</dbReference>
<dbReference type="GO" id="GO:0008800">
    <property type="term" value="F:beta-lactamase activity"/>
    <property type="evidence" value="ECO:0007669"/>
    <property type="project" value="UniProtKB-UniRule"/>
</dbReference>
<dbReference type="GO" id="GO:0005886">
    <property type="term" value="C:plasma membrane"/>
    <property type="evidence" value="ECO:0007669"/>
    <property type="project" value="TreeGrafter"/>
</dbReference>
<dbReference type="GO" id="GO:0017001">
    <property type="term" value="P:antibiotic catabolic process"/>
    <property type="evidence" value="ECO:0007669"/>
    <property type="project" value="InterPro"/>
</dbReference>
<evidence type="ECO:0000256" key="6">
    <source>
        <dbReference type="ARBA" id="ARBA00022801"/>
    </source>
</evidence>
<reference evidence="12 13" key="1">
    <citation type="submission" date="2019-01" db="EMBL/GenBank/DDBJ databases">
        <title>Genome sequencing of strain 2JSPR-7.</title>
        <authorList>
            <person name="Heo J."/>
            <person name="Kim S.-J."/>
            <person name="Kim J.-S."/>
            <person name="Hong S.-B."/>
            <person name="Kwon S.-W."/>
        </authorList>
    </citation>
    <scope>NUCLEOTIDE SEQUENCE [LARGE SCALE GENOMIC DNA]</scope>
    <source>
        <strain evidence="12 13">2JSPR-7</strain>
    </source>
</reference>
<dbReference type="PANTHER" id="PTHR30627:SF24">
    <property type="entry name" value="PENICILLIN-BINDING PROTEIN 4B"/>
    <property type="match status" value="1"/>
</dbReference>
<name>A0A4P6EQ03_9MICO</name>
<evidence type="ECO:0000256" key="1">
    <source>
        <dbReference type="ARBA" id="ARBA00004370"/>
    </source>
</evidence>
<comment type="subcellular location">
    <subcellularLocation>
        <location evidence="1">Membrane</location>
    </subcellularLocation>
</comment>
<comment type="similarity">
    <text evidence="2">Belongs to the transpeptidase family.</text>
</comment>
<dbReference type="GO" id="GO:0008658">
    <property type="term" value="F:penicillin binding"/>
    <property type="evidence" value="ECO:0007669"/>
    <property type="project" value="InterPro"/>
</dbReference>
<organism evidence="12 13">
    <name type="scientific">Xylanimonas allomyrinae</name>
    <dbReference type="NCBI Taxonomy" id="2509459"/>
    <lineage>
        <taxon>Bacteria</taxon>
        <taxon>Bacillati</taxon>
        <taxon>Actinomycetota</taxon>
        <taxon>Actinomycetes</taxon>
        <taxon>Micrococcales</taxon>
        <taxon>Promicromonosporaceae</taxon>
        <taxon>Xylanimonas</taxon>
    </lineage>
</organism>
<accession>A0A4P6EQ03</accession>
<evidence type="ECO:0000256" key="7">
    <source>
        <dbReference type="ARBA" id="ARBA00023136"/>
    </source>
</evidence>
<dbReference type="InterPro" id="IPR001460">
    <property type="entry name" value="PCN-bd_Tpept"/>
</dbReference>
<dbReference type="InterPro" id="IPR002137">
    <property type="entry name" value="Beta-lactam_class-D_AS"/>
</dbReference>
<dbReference type="Pfam" id="PF00905">
    <property type="entry name" value="Transpeptidase"/>
    <property type="match status" value="1"/>
</dbReference>
<dbReference type="KEGG" id="xyl:ET495_12420"/>
<dbReference type="AlphaFoldDB" id="A0A4P6EQ03"/>
<dbReference type="Gene3D" id="3.90.1310.10">
    <property type="entry name" value="Penicillin-binding protein 2a (Domain 2)"/>
    <property type="match status" value="1"/>
</dbReference>
<dbReference type="SUPFAM" id="SSF56519">
    <property type="entry name" value="Penicillin binding protein dimerisation domain"/>
    <property type="match status" value="1"/>
</dbReference>
<keyword evidence="6 9" id="KW-0378">Hydrolase</keyword>
<sequence length="640" mass="64893">MLTAALTVPLAACTGSDGPAPDETAKALVGGLKSGSLDGLALAQDTSGDLQTQLTEILAPLLEASGTEQPDVSLVKVATAQDGEDAGRSATATLKWSWPFGGASEWTYLTSAELTLTDPPDGSGDQPTWTTAWSPSILVPDLQPGERLTVSTVQAQRADILDGTGEPLVTTRDVYRLGIDKTHVDASAWDASARALAALVSDGGVAVDADAYAQRVQSAGPKAFVELLTVRKDGSGIDVEGARAIPGVGVIADSAALAPTSTFARAILGRSGEATAEIVENSKGRVKPGDVTGLSGLQKQYDAQLAGTPGVVVTAAKPDADASEARELYKKEAVNGTPLGTTFDVGLQERAEQVLADVVPASAIVAIRPSTGDVLAAASGPGSNGLDTAMLGKYAPGSTFKVVDALAFGREGITPDTTLPCTPTITVNGREFQNVPGYPESAVGDIPLRTAIAQSCNTAMISQHDVVAQDDLVSAAADLGLGVETPVGAPVFAGNVPSDATPAQHAATLIGQDRVEASPFAMARVAASVAAGKRVDPVLVRPATAPDAQEVPPSKLTADEAATLRDLMGGVVKSGSATVLQDVPGIVGAKTGTAQFGDGTQQHTWMIAIAGDLAVAVFVEVGDRGSTTSGPLMHAFLTGS</sequence>
<evidence type="ECO:0000256" key="5">
    <source>
        <dbReference type="ARBA" id="ARBA00022729"/>
    </source>
</evidence>
<dbReference type="InterPro" id="IPR012338">
    <property type="entry name" value="Beta-lactam/transpept-like"/>
</dbReference>
<comment type="similarity">
    <text evidence="3 9">Belongs to the class-D beta-lactamase family.</text>
</comment>
<evidence type="ECO:0000313" key="13">
    <source>
        <dbReference type="Proteomes" id="UP000291758"/>
    </source>
</evidence>
<evidence type="ECO:0000256" key="8">
    <source>
        <dbReference type="ARBA" id="ARBA00023251"/>
    </source>
</evidence>
<dbReference type="Proteomes" id="UP000291758">
    <property type="component" value="Chromosome"/>
</dbReference>
<gene>
    <name evidence="12" type="ORF">ET495_12420</name>
</gene>
<keyword evidence="5" id="KW-0732">Signal</keyword>
<evidence type="ECO:0000256" key="9">
    <source>
        <dbReference type="RuleBase" id="RU361140"/>
    </source>
</evidence>
<evidence type="ECO:0000313" key="12">
    <source>
        <dbReference type="EMBL" id="QAY64884.1"/>
    </source>
</evidence>
<evidence type="ECO:0000256" key="4">
    <source>
        <dbReference type="ARBA" id="ARBA00012865"/>
    </source>
</evidence>
<dbReference type="SUPFAM" id="SSF56601">
    <property type="entry name" value="beta-lactamase/transpeptidase-like"/>
    <property type="match status" value="1"/>
</dbReference>
<dbReference type="InterPro" id="IPR005311">
    <property type="entry name" value="PBP_dimer"/>
</dbReference>
<evidence type="ECO:0000259" key="10">
    <source>
        <dbReference type="Pfam" id="PF00905"/>
    </source>
</evidence>
<keyword evidence="7" id="KW-0472">Membrane</keyword>
<dbReference type="Pfam" id="PF03717">
    <property type="entry name" value="PBP_dimer"/>
    <property type="match status" value="1"/>
</dbReference>